<keyword evidence="1" id="KW-1133">Transmembrane helix</keyword>
<sequence length="85" mass="9053">GEASDYVTATFQKPSGAAVTDWIGVILPANFNASKCTKDLNPMDSAPLLCSSPIRQKLSLSWDNFSYLLAILMCCGLCIFCGSGI</sequence>
<organism evidence="3 4">
    <name type="scientific">Sphagnum jensenii</name>
    <dbReference type="NCBI Taxonomy" id="128206"/>
    <lineage>
        <taxon>Eukaryota</taxon>
        <taxon>Viridiplantae</taxon>
        <taxon>Streptophyta</taxon>
        <taxon>Embryophyta</taxon>
        <taxon>Bryophyta</taxon>
        <taxon>Sphagnophytina</taxon>
        <taxon>Sphagnopsida</taxon>
        <taxon>Sphagnales</taxon>
        <taxon>Sphagnaceae</taxon>
        <taxon>Sphagnum</taxon>
    </lineage>
</organism>
<feature type="transmembrane region" description="Helical" evidence="1">
    <location>
        <begin position="65"/>
        <end position="83"/>
    </location>
</feature>
<reference evidence="3" key="1">
    <citation type="submission" date="2024-02" db="EMBL/GenBank/DDBJ databases">
        <authorList>
            <consortium name="ELIXIR-Norway"/>
            <consortium name="Elixir Norway"/>
        </authorList>
    </citation>
    <scope>NUCLEOTIDE SEQUENCE</scope>
</reference>
<gene>
    <name evidence="3" type="ORF">CSSPJE1EN1_LOCUS26304</name>
</gene>
<evidence type="ECO:0000313" key="3">
    <source>
        <dbReference type="EMBL" id="CAK9250926.1"/>
    </source>
</evidence>
<name>A0ABP0V918_9BRYO</name>
<keyword evidence="4" id="KW-1185">Reference proteome</keyword>
<accession>A0ABP0V918</accession>
<proteinExistence type="predicted"/>
<evidence type="ECO:0000259" key="2">
    <source>
        <dbReference type="Pfam" id="PF17808"/>
    </source>
</evidence>
<dbReference type="InterPro" id="IPR040974">
    <property type="entry name" value="Fn3_PAP"/>
</dbReference>
<evidence type="ECO:0000313" key="4">
    <source>
        <dbReference type="Proteomes" id="UP001497444"/>
    </source>
</evidence>
<evidence type="ECO:0000256" key="1">
    <source>
        <dbReference type="SAM" id="Phobius"/>
    </source>
</evidence>
<dbReference type="EMBL" id="CAXAQS010000277">
    <property type="protein sequence ID" value="CAK9250926.1"/>
    <property type="molecule type" value="Genomic_DNA"/>
</dbReference>
<comment type="caution">
    <text evidence="3">The sequence shown here is derived from an EMBL/GenBank/DDBJ whole genome shotgun (WGS) entry which is preliminary data.</text>
</comment>
<dbReference type="Pfam" id="PF17808">
    <property type="entry name" value="fn3_PAP"/>
    <property type="match status" value="1"/>
</dbReference>
<feature type="domain" description="Purple acid phosphatase Fn3-like" evidence="2">
    <location>
        <begin position="2"/>
        <end position="59"/>
    </location>
</feature>
<dbReference type="Proteomes" id="UP001497444">
    <property type="component" value="Unassembled WGS sequence"/>
</dbReference>
<keyword evidence="1" id="KW-0812">Transmembrane</keyword>
<feature type="non-terminal residue" evidence="3">
    <location>
        <position position="1"/>
    </location>
</feature>
<keyword evidence="1" id="KW-0472">Membrane</keyword>
<protein>
    <recommendedName>
        <fullName evidence="2">Purple acid phosphatase Fn3-like domain-containing protein</fullName>
    </recommendedName>
</protein>